<feature type="domain" description="AB hydrolase-1" evidence="3">
    <location>
        <begin position="95"/>
        <end position="209"/>
    </location>
</feature>
<feature type="domain" description="Peptidase S33 tripeptidyl aminopeptidase-like C-terminal" evidence="4">
    <location>
        <begin position="441"/>
        <end position="525"/>
    </location>
</feature>
<dbReference type="SUPFAM" id="SSF53474">
    <property type="entry name" value="alpha/beta-Hydrolases"/>
    <property type="match status" value="1"/>
</dbReference>
<evidence type="ECO:0000256" key="1">
    <source>
        <dbReference type="ARBA" id="ARBA00010088"/>
    </source>
</evidence>
<comment type="similarity">
    <text evidence="1">Belongs to the peptidase S33 family.</text>
</comment>
<dbReference type="PANTHER" id="PTHR43248">
    <property type="entry name" value="2-SUCCINYL-6-HYDROXY-2,4-CYCLOHEXADIENE-1-CARBOXYLATE SYNTHASE"/>
    <property type="match status" value="1"/>
</dbReference>
<dbReference type="InterPro" id="IPR051601">
    <property type="entry name" value="Serine_prot/Carboxylest_S33"/>
</dbReference>
<dbReference type="GO" id="GO:0016787">
    <property type="term" value="F:hydrolase activity"/>
    <property type="evidence" value="ECO:0007669"/>
    <property type="project" value="UniProtKB-KW"/>
</dbReference>
<evidence type="ECO:0000313" key="5">
    <source>
        <dbReference type="EMBL" id="NYE70787.1"/>
    </source>
</evidence>
<dbReference type="InterPro" id="IPR013595">
    <property type="entry name" value="Pept_S33_TAP-like_C"/>
</dbReference>
<dbReference type="Pfam" id="PF08386">
    <property type="entry name" value="Abhydrolase_4"/>
    <property type="match status" value="1"/>
</dbReference>
<proteinExistence type="inferred from homology"/>
<dbReference type="PANTHER" id="PTHR43248:SF25">
    <property type="entry name" value="AB HYDROLASE-1 DOMAIN-CONTAINING PROTEIN-RELATED"/>
    <property type="match status" value="1"/>
</dbReference>
<organism evidence="5 6">
    <name type="scientific">Microlunatus parietis</name>
    <dbReference type="NCBI Taxonomy" id="682979"/>
    <lineage>
        <taxon>Bacteria</taxon>
        <taxon>Bacillati</taxon>
        <taxon>Actinomycetota</taxon>
        <taxon>Actinomycetes</taxon>
        <taxon>Propionibacteriales</taxon>
        <taxon>Propionibacteriaceae</taxon>
        <taxon>Microlunatus</taxon>
    </lineage>
</organism>
<evidence type="ECO:0000313" key="6">
    <source>
        <dbReference type="Proteomes" id="UP000569914"/>
    </source>
</evidence>
<name>A0A7Y9LAK5_9ACTN</name>
<evidence type="ECO:0000256" key="2">
    <source>
        <dbReference type="ARBA" id="ARBA00022801"/>
    </source>
</evidence>
<dbReference type="Proteomes" id="UP000569914">
    <property type="component" value="Unassembled WGS sequence"/>
</dbReference>
<dbReference type="InterPro" id="IPR000073">
    <property type="entry name" value="AB_hydrolase_1"/>
</dbReference>
<accession>A0A7Y9LAK5</accession>
<dbReference type="RefSeq" id="WP_312879680.1">
    <property type="nucleotide sequence ID" value="NZ_JACCBU010000001.1"/>
</dbReference>
<dbReference type="InterPro" id="IPR029058">
    <property type="entry name" value="AB_hydrolase_fold"/>
</dbReference>
<dbReference type="Pfam" id="PF00561">
    <property type="entry name" value="Abhydrolase_1"/>
    <property type="match status" value="1"/>
</dbReference>
<keyword evidence="6" id="KW-1185">Reference proteome</keyword>
<dbReference type="Gene3D" id="3.40.50.1820">
    <property type="entry name" value="alpha/beta hydrolase"/>
    <property type="match status" value="1"/>
</dbReference>
<dbReference type="EMBL" id="JACCBU010000001">
    <property type="protein sequence ID" value="NYE70787.1"/>
    <property type="molecule type" value="Genomic_DNA"/>
</dbReference>
<evidence type="ECO:0000259" key="3">
    <source>
        <dbReference type="Pfam" id="PF00561"/>
    </source>
</evidence>
<gene>
    <name evidence="5" type="ORF">BKA15_002116</name>
</gene>
<comment type="caution">
    <text evidence="5">The sequence shown here is derived from an EMBL/GenBank/DDBJ whole genome shotgun (WGS) entry which is preliminary data.</text>
</comment>
<evidence type="ECO:0000259" key="4">
    <source>
        <dbReference type="Pfam" id="PF08386"/>
    </source>
</evidence>
<keyword evidence="2" id="KW-0378">Hydrolase</keyword>
<sequence>MSSAVYATSTPAAAASKVPDVAKLAGDLAQQKLTWEQCDFGDPALNDRFNVPNVSCATVVVPRDWHDPGNGKTWNIRISQAKNIEPDNARYQGTMFVNPGGPGGEGLIWGPVMQERTPDLNPYYNYVGFDPRGVGQSSHASCSYEWDSASTDPYAELKAAGKACSANEDVRTISTEQTVYDMDFIRHLLKAPKLSYVGYSYGTWLGTWYENVFGAKYGGRFLLDSSIDTTQPTLQSTWDLQPIARDRQFTMHMINWIARHHETYGLGEDPYRIRERYFAATAKLDPFTVVLVWVLFGGAGAFGYNADYPLAGDVVQILIELGESGDAALRKADASNPAVTADTLLAKIEKSAAGQRQAKIKNAREQIAPLTKIATAEQDRQRSARSAETLETGVFEDPFDMIRCNDGQWTQGSAYWDAHNAKQAKKAPLSAQWGILDAPPLCAFWRTNTLMPVADAKTFPATVVLQGELDSQTGWEGGYRAGVKLPNTSLITIDNEGSHGHFPYGTEQVDRPIINYFLTGKQPKNIAVTQALPLVRDAKTYQSWAKLNKKAKHVGGTVTSPWVPAEAPTKINASDAGADLLAAGLSEQLLRQRVRDVYGEKGVDALNRNGTL</sequence>
<reference evidence="5 6" key="1">
    <citation type="submission" date="2020-07" db="EMBL/GenBank/DDBJ databases">
        <title>Sequencing the genomes of 1000 actinobacteria strains.</title>
        <authorList>
            <person name="Klenk H.-P."/>
        </authorList>
    </citation>
    <scope>NUCLEOTIDE SEQUENCE [LARGE SCALE GENOMIC DNA]</scope>
    <source>
        <strain evidence="5 6">DSM 22083</strain>
    </source>
</reference>
<protein>
    <submittedName>
        <fullName evidence="5">Pimeloyl-ACP methyl ester carboxylesterase</fullName>
    </submittedName>
</protein>
<dbReference type="AlphaFoldDB" id="A0A7Y9LAK5"/>